<dbReference type="SUPFAM" id="SSF46689">
    <property type="entry name" value="Homeodomain-like"/>
    <property type="match status" value="1"/>
</dbReference>
<organism evidence="5 6">
    <name type="scientific">Acinetobacter calcoaceticus</name>
    <dbReference type="NCBI Taxonomy" id="471"/>
    <lineage>
        <taxon>Bacteria</taxon>
        <taxon>Pseudomonadati</taxon>
        <taxon>Pseudomonadota</taxon>
        <taxon>Gammaproteobacteria</taxon>
        <taxon>Moraxellales</taxon>
        <taxon>Moraxellaceae</taxon>
        <taxon>Acinetobacter</taxon>
        <taxon>Acinetobacter calcoaceticus/baumannii complex</taxon>
    </lineage>
</organism>
<dbReference type="Proteomes" id="UP000294963">
    <property type="component" value="Unassembled WGS sequence"/>
</dbReference>
<evidence type="ECO:0000256" key="3">
    <source>
        <dbReference type="ARBA" id="ARBA00023163"/>
    </source>
</evidence>
<evidence type="ECO:0000256" key="2">
    <source>
        <dbReference type="ARBA" id="ARBA00023125"/>
    </source>
</evidence>
<evidence type="ECO:0000259" key="4">
    <source>
        <dbReference type="PROSITE" id="PS01124"/>
    </source>
</evidence>
<dbReference type="AlphaFoldDB" id="A0A4R1XYU5"/>
<evidence type="ECO:0000313" key="5">
    <source>
        <dbReference type="EMBL" id="TCM69914.1"/>
    </source>
</evidence>
<dbReference type="GO" id="GO:0003700">
    <property type="term" value="F:DNA-binding transcription factor activity"/>
    <property type="evidence" value="ECO:0007669"/>
    <property type="project" value="InterPro"/>
</dbReference>
<protein>
    <submittedName>
        <fullName evidence="5">AraC-like DNA-binding protein</fullName>
    </submittedName>
</protein>
<evidence type="ECO:0000256" key="1">
    <source>
        <dbReference type="ARBA" id="ARBA00023015"/>
    </source>
</evidence>
<dbReference type="Gene3D" id="1.10.10.60">
    <property type="entry name" value="Homeodomain-like"/>
    <property type="match status" value="1"/>
</dbReference>
<proteinExistence type="predicted"/>
<dbReference type="Pfam" id="PF12625">
    <property type="entry name" value="Arabinose_bd"/>
    <property type="match status" value="1"/>
</dbReference>
<feature type="domain" description="HTH araC/xylS-type" evidence="4">
    <location>
        <begin position="155"/>
        <end position="253"/>
    </location>
</feature>
<reference evidence="5 6" key="1">
    <citation type="submission" date="2019-03" db="EMBL/GenBank/DDBJ databases">
        <title>Genomic analyses of the natural microbiome of Caenorhabditis elegans.</title>
        <authorList>
            <person name="Samuel B."/>
        </authorList>
    </citation>
    <scope>NUCLEOTIDE SEQUENCE [LARGE SCALE GENOMIC DNA]</scope>
    <source>
        <strain evidence="5 6">JUb89</strain>
    </source>
</reference>
<dbReference type="Pfam" id="PF12833">
    <property type="entry name" value="HTH_18"/>
    <property type="match status" value="1"/>
</dbReference>
<evidence type="ECO:0000313" key="6">
    <source>
        <dbReference type="Proteomes" id="UP000294963"/>
    </source>
</evidence>
<sequence>MSCENVGQVLELYQKYQKIWYDLTPFESIETEQYYIAIWDNPAYLDIGLYMKETMLAHDVGLSIFYNFLSNLVLPQKFSIERMEMSLPRPDNIKIYENYFGCPFIFDAPHNMVVYRKATLALEISYNNDKVLKRILEKNADELLSRFPEETTFKEFVSRSIVASIHDQRPDIEYTATKMGISTRLLQYRLKKIGTSFSEELTTIRKALATQYLENQELSIHEISALLAYKEQTSFNHAFKSWTGKSPNQWRQLSVLS</sequence>
<dbReference type="InterPro" id="IPR032687">
    <property type="entry name" value="AraC-type_N"/>
</dbReference>
<gene>
    <name evidence="5" type="ORF">EC844_102186</name>
</gene>
<keyword evidence="1" id="KW-0805">Transcription regulation</keyword>
<name>A0A4R1XYU5_ACICA</name>
<dbReference type="PANTHER" id="PTHR47894:SF1">
    <property type="entry name" value="HTH-TYPE TRANSCRIPTIONAL REGULATOR VQSM"/>
    <property type="match status" value="1"/>
</dbReference>
<keyword evidence="2 5" id="KW-0238">DNA-binding</keyword>
<dbReference type="PANTHER" id="PTHR47894">
    <property type="entry name" value="HTH-TYPE TRANSCRIPTIONAL REGULATOR GADX"/>
    <property type="match status" value="1"/>
</dbReference>
<keyword evidence="6" id="KW-1185">Reference proteome</keyword>
<dbReference type="InterPro" id="IPR018060">
    <property type="entry name" value="HTH_AraC"/>
</dbReference>
<dbReference type="GO" id="GO:0000976">
    <property type="term" value="F:transcription cis-regulatory region binding"/>
    <property type="evidence" value="ECO:0007669"/>
    <property type="project" value="TreeGrafter"/>
</dbReference>
<accession>A0A4R1XYU5</accession>
<dbReference type="GO" id="GO:0005829">
    <property type="term" value="C:cytosol"/>
    <property type="evidence" value="ECO:0007669"/>
    <property type="project" value="TreeGrafter"/>
</dbReference>
<dbReference type="InterPro" id="IPR009057">
    <property type="entry name" value="Homeodomain-like_sf"/>
</dbReference>
<dbReference type="EMBL" id="SLVJ01000002">
    <property type="protein sequence ID" value="TCM69914.1"/>
    <property type="molecule type" value="Genomic_DNA"/>
</dbReference>
<dbReference type="SMART" id="SM00342">
    <property type="entry name" value="HTH_ARAC"/>
    <property type="match status" value="1"/>
</dbReference>
<comment type="caution">
    <text evidence="5">The sequence shown here is derived from an EMBL/GenBank/DDBJ whole genome shotgun (WGS) entry which is preliminary data.</text>
</comment>
<dbReference type="PROSITE" id="PS01124">
    <property type="entry name" value="HTH_ARAC_FAMILY_2"/>
    <property type="match status" value="1"/>
</dbReference>
<keyword evidence="3" id="KW-0804">Transcription</keyword>